<dbReference type="PANTHER" id="PTHR43157:SF71">
    <property type="entry name" value="RETINOL DEHYDROGENASE 13"/>
    <property type="match status" value="1"/>
</dbReference>
<proteinExistence type="inferred from homology"/>
<dbReference type="EMBL" id="NEDP02002617">
    <property type="protein sequence ID" value="OWF50392.1"/>
    <property type="molecule type" value="Genomic_DNA"/>
</dbReference>
<dbReference type="Pfam" id="PF00106">
    <property type="entry name" value="adh_short"/>
    <property type="match status" value="1"/>
</dbReference>
<comment type="caution">
    <text evidence="3">The sequence shown here is derived from an EMBL/GenBank/DDBJ whole genome shotgun (WGS) entry which is preliminary data.</text>
</comment>
<dbReference type="PRINTS" id="PR00081">
    <property type="entry name" value="GDHRDH"/>
</dbReference>
<name>A0A210QNT6_MIZYE</name>
<gene>
    <name evidence="3" type="ORF">KP79_PYT09455</name>
</gene>
<evidence type="ECO:0000313" key="4">
    <source>
        <dbReference type="Proteomes" id="UP000242188"/>
    </source>
</evidence>
<dbReference type="AlphaFoldDB" id="A0A210QNT6"/>
<dbReference type="PANTHER" id="PTHR43157">
    <property type="entry name" value="PHOSPHATIDYLINOSITOL-GLYCAN BIOSYNTHESIS CLASS F PROTEIN-RELATED"/>
    <property type="match status" value="1"/>
</dbReference>
<evidence type="ECO:0000256" key="2">
    <source>
        <dbReference type="RuleBase" id="RU000363"/>
    </source>
</evidence>
<dbReference type="FunFam" id="3.40.50.720:FF:000353">
    <property type="entry name" value="WW domain-containing oxidoreductase"/>
    <property type="match status" value="1"/>
</dbReference>
<sequence length="331" mass="36246">MDLACIEVTMALVVQHKVLISSVVGSVIGFALLRRHLAGGVCVSKKRLDGKTVIITGCNTGIGLETAKELSARGARVVMACRDVKKATEAAETVKTFSGNTDVSIQRLDLASLESVRKFAERMNEKEERIDILINNAGVMMCPKWKSEDGYEMQFAVNHLGHFLLTNLLLDRMKKSAPARIINVSSSAHYRGKINFDDINSDKDYSSMAAYAQSKLANVLFTKELSKRLQGTGVTTNALHPGVVNTELPRHVQARITIIFLLGPIIKPFLKTPLQGAQTNLHCALDENLDNVSGKYFSDCAEKGPSKAALVDEDAKRLWQLSEEMVANASK</sequence>
<reference evidence="3 4" key="1">
    <citation type="journal article" date="2017" name="Nat. Ecol. Evol.">
        <title>Scallop genome provides insights into evolution of bilaterian karyotype and development.</title>
        <authorList>
            <person name="Wang S."/>
            <person name="Zhang J."/>
            <person name="Jiao W."/>
            <person name="Li J."/>
            <person name="Xun X."/>
            <person name="Sun Y."/>
            <person name="Guo X."/>
            <person name="Huan P."/>
            <person name="Dong B."/>
            <person name="Zhang L."/>
            <person name="Hu X."/>
            <person name="Sun X."/>
            <person name="Wang J."/>
            <person name="Zhao C."/>
            <person name="Wang Y."/>
            <person name="Wang D."/>
            <person name="Huang X."/>
            <person name="Wang R."/>
            <person name="Lv J."/>
            <person name="Li Y."/>
            <person name="Zhang Z."/>
            <person name="Liu B."/>
            <person name="Lu W."/>
            <person name="Hui Y."/>
            <person name="Liang J."/>
            <person name="Zhou Z."/>
            <person name="Hou R."/>
            <person name="Li X."/>
            <person name="Liu Y."/>
            <person name="Li H."/>
            <person name="Ning X."/>
            <person name="Lin Y."/>
            <person name="Zhao L."/>
            <person name="Xing Q."/>
            <person name="Dou J."/>
            <person name="Li Y."/>
            <person name="Mao J."/>
            <person name="Guo H."/>
            <person name="Dou H."/>
            <person name="Li T."/>
            <person name="Mu C."/>
            <person name="Jiang W."/>
            <person name="Fu Q."/>
            <person name="Fu X."/>
            <person name="Miao Y."/>
            <person name="Liu J."/>
            <person name="Yu Q."/>
            <person name="Li R."/>
            <person name="Liao H."/>
            <person name="Li X."/>
            <person name="Kong Y."/>
            <person name="Jiang Z."/>
            <person name="Chourrout D."/>
            <person name="Li R."/>
            <person name="Bao Z."/>
        </authorList>
    </citation>
    <scope>NUCLEOTIDE SEQUENCE [LARGE SCALE GENOMIC DNA]</scope>
    <source>
        <strain evidence="3 4">PY_sf001</strain>
    </source>
</reference>
<dbReference type="Gene3D" id="3.40.50.720">
    <property type="entry name" value="NAD(P)-binding Rossmann-like Domain"/>
    <property type="match status" value="1"/>
</dbReference>
<dbReference type="STRING" id="6573.A0A210QNT6"/>
<dbReference type="InterPro" id="IPR002347">
    <property type="entry name" value="SDR_fam"/>
</dbReference>
<accession>A0A210QNT6</accession>
<dbReference type="PRINTS" id="PR00080">
    <property type="entry name" value="SDRFAMILY"/>
</dbReference>
<dbReference type="GO" id="GO:0016491">
    <property type="term" value="F:oxidoreductase activity"/>
    <property type="evidence" value="ECO:0007669"/>
    <property type="project" value="UniProtKB-KW"/>
</dbReference>
<dbReference type="OrthoDB" id="191139at2759"/>
<evidence type="ECO:0000313" key="3">
    <source>
        <dbReference type="EMBL" id="OWF50392.1"/>
    </source>
</evidence>
<comment type="similarity">
    <text evidence="2">Belongs to the short-chain dehydrogenases/reductases (SDR) family.</text>
</comment>
<keyword evidence="1" id="KW-0560">Oxidoreductase</keyword>
<protein>
    <submittedName>
        <fullName evidence="3">Retinol dehydrogenase 13</fullName>
    </submittedName>
</protein>
<dbReference type="NCBIfam" id="NF004846">
    <property type="entry name" value="PRK06197.1"/>
    <property type="match status" value="1"/>
</dbReference>
<organism evidence="3 4">
    <name type="scientific">Mizuhopecten yessoensis</name>
    <name type="common">Japanese scallop</name>
    <name type="synonym">Patinopecten yessoensis</name>
    <dbReference type="NCBI Taxonomy" id="6573"/>
    <lineage>
        <taxon>Eukaryota</taxon>
        <taxon>Metazoa</taxon>
        <taxon>Spiralia</taxon>
        <taxon>Lophotrochozoa</taxon>
        <taxon>Mollusca</taxon>
        <taxon>Bivalvia</taxon>
        <taxon>Autobranchia</taxon>
        <taxon>Pteriomorphia</taxon>
        <taxon>Pectinida</taxon>
        <taxon>Pectinoidea</taxon>
        <taxon>Pectinidae</taxon>
        <taxon>Mizuhopecten</taxon>
    </lineage>
</organism>
<keyword evidence="4" id="KW-1185">Reference proteome</keyword>
<evidence type="ECO:0000256" key="1">
    <source>
        <dbReference type="ARBA" id="ARBA00023002"/>
    </source>
</evidence>
<dbReference type="InterPro" id="IPR036291">
    <property type="entry name" value="NAD(P)-bd_dom_sf"/>
</dbReference>
<dbReference type="SUPFAM" id="SSF51735">
    <property type="entry name" value="NAD(P)-binding Rossmann-fold domains"/>
    <property type="match status" value="1"/>
</dbReference>
<dbReference type="Proteomes" id="UP000242188">
    <property type="component" value="Unassembled WGS sequence"/>
</dbReference>